<proteinExistence type="predicted"/>
<name>F0RL61_DEIPM</name>
<keyword evidence="3" id="KW-1185">Reference proteome</keyword>
<dbReference type="Proteomes" id="UP000007718">
    <property type="component" value="Chromosome"/>
</dbReference>
<gene>
    <name evidence="2" type="ordered locus">Deipr_1719</name>
</gene>
<feature type="region of interest" description="Disordered" evidence="1">
    <location>
        <begin position="1"/>
        <end position="28"/>
    </location>
</feature>
<dbReference type="EMBL" id="CP002536">
    <property type="protein sequence ID" value="ADY26853.1"/>
    <property type="molecule type" value="Genomic_DNA"/>
</dbReference>
<dbReference type="AlphaFoldDB" id="F0RL61"/>
<dbReference type="HOGENOM" id="CLU_2394850_0_0_0"/>
<protein>
    <submittedName>
        <fullName evidence="2">Uncharacterized protein</fullName>
    </submittedName>
</protein>
<evidence type="ECO:0000313" key="2">
    <source>
        <dbReference type="EMBL" id="ADY26853.1"/>
    </source>
</evidence>
<evidence type="ECO:0000256" key="1">
    <source>
        <dbReference type="SAM" id="MobiDB-lite"/>
    </source>
</evidence>
<reference evidence="3" key="1">
    <citation type="submission" date="2011-02" db="EMBL/GenBank/DDBJ databases">
        <title>The complete sequence of chromosome of Deinococcus proteolyticus DSM 20540.</title>
        <authorList>
            <consortium name="US DOE Joint Genome Institute (JGI-PGF)"/>
            <person name="Lucas S."/>
            <person name="Copeland A."/>
            <person name="Lapidus A."/>
            <person name="Bruce D."/>
            <person name="Goodwin L."/>
            <person name="Pitluck S."/>
            <person name="Kyrpides N."/>
            <person name="Mavromatis K."/>
            <person name="Pagani I."/>
            <person name="Ivanova N."/>
            <person name="Ovchinnikova G."/>
            <person name="Zeytun A."/>
            <person name="Detter J.C."/>
            <person name="Han C."/>
            <person name="Land M."/>
            <person name="Hauser L."/>
            <person name="Markowitz V."/>
            <person name="Cheng J.-F."/>
            <person name="Hugenholtz P."/>
            <person name="Woyke T."/>
            <person name="Wu D."/>
            <person name="Pukall R."/>
            <person name="Steenblock K."/>
            <person name="Brambilla E."/>
            <person name="Klenk H.-P."/>
            <person name="Eisen J.A."/>
        </authorList>
    </citation>
    <scope>NUCLEOTIDE SEQUENCE [LARGE SCALE GENOMIC DNA]</scope>
    <source>
        <strain evidence="3">ATCC 35074 / DSM 20540 / JCM 6276 / NBRC 101906 / NCIMB 13154 / VKM Ac-1939 / CCM 2703 / MRP</strain>
    </source>
</reference>
<evidence type="ECO:0000313" key="3">
    <source>
        <dbReference type="Proteomes" id="UP000007718"/>
    </source>
</evidence>
<dbReference type="KEGG" id="dpt:Deipr_1719"/>
<sequence>MVAGSGAGDQLSGATRGTPTSEREHGGKVYVCHATSAVKNSYVAVNVSQNAAEAHLRHEHKQAQGGKAPRDWVSLTTDLPSCTPDELSRPFSL</sequence>
<accession>F0RL61</accession>
<organism evidence="2 3">
    <name type="scientific">Deinococcus proteolyticus (strain ATCC 35074 / DSM 20540 / JCM 6276 / NBRC 101906 / NCIMB 13154 / VKM Ac-1939 / CCM 2703 / MRP)</name>
    <dbReference type="NCBI Taxonomy" id="693977"/>
    <lineage>
        <taxon>Bacteria</taxon>
        <taxon>Thermotogati</taxon>
        <taxon>Deinococcota</taxon>
        <taxon>Deinococci</taxon>
        <taxon>Deinococcales</taxon>
        <taxon>Deinococcaceae</taxon>
        <taxon>Deinococcus</taxon>
    </lineage>
</organism>
<dbReference type="STRING" id="693977.Deipr_1719"/>
<feature type="region of interest" description="Disordered" evidence="1">
    <location>
        <begin position="54"/>
        <end position="93"/>
    </location>
</feature>
<reference evidence="2 3" key="2">
    <citation type="journal article" date="2012" name="Stand. Genomic Sci.">
        <title>Complete genome sequence of the orange-red pigmented, radioresistant Deinococcus proteolyticus type strain (MRP(T)).</title>
        <authorList>
            <person name="Copeland A."/>
            <person name="Zeytun A."/>
            <person name="Yassawong M."/>
            <person name="Nolan M."/>
            <person name="Lucas S."/>
            <person name="Hammon N."/>
            <person name="Deshpande S."/>
            <person name="Cheng J.F."/>
            <person name="Han C."/>
            <person name="Tapia R."/>
            <person name="Goodwin L.A."/>
            <person name="Pitluck S."/>
            <person name="Mavromatis K."/>
            <person name="Liolios K."/>
            <person name="Pagani I."/>
            <person name="Ivanova N."/>
            <person name="Mikhailova N."/>
            <person name="Pati A."/>
            <person name="Chen A."/>
            <person name="Palaniappan K."/>
            <person name="Land M."/>
            <person name="Hauser L."/>
            <person name="Jeffries C.D."/>
            <person name="Brambilla E.M."/>
            <person name="Rohde M."/>
            <person name="Sikorski J."/>
            <person name="Pukall R."/>
            <person name="Goker M."/>
            <person name="Detter J.C."/>
            <person name="Woyke T."/>
            <person name="Bristow J."/>
            <person name="Eisen J.A."/>
            <person name="Markowitz V."/>
            <person name="Hugenholtz P."/>
            <person name="Kyrpides N.C."/>
            <person name="Klenk H.P."/>
            <person name="Lapidus A."/>
        </authorList>
    </citation>
    <scope>NUCLEOTIDE SEQUENCE [LARGE SCALE GENOMIC DNA]</scope>
    <source>
        <strain evidence="3">ATCC 35074 / DSM 20540 / JCM 6276 / NBRC 101906 / NCIMB 13154 / VKM Ac-1939 / CCM 2703 / MRP</strain>
    </source>
</reference>